<dbReference type="KEGG" id="nlc:EBAPG3_007340"/>
<dbReference type="Gene3D" id="6.20.270.20">
    <property type="entry name" value="LapD/MoxY periplasmic domain"/>
    <property type="match status" value="1"/>
</dbReference>
<organism evidence="5 6">
    <name type="scientific">Nitrosospira lacus</name>
    <dbReference type="NCBI Taxonomy" id="1288494"/>
    <lineage>
        <taxon>Bacteria</taxon>
        <taxon>Pseudomonadati</taxon>
        <taxon>Pseudomonadota</taxon>
        <taxon>Betaproteobacteria</taxon>
        <taxon>Nitrosomonadales</taxon>
        <taxon>Nitrosomonadaceae</taxon>
        <taxon>Nitrosospira</taxon>
    </lineage>
</organism>
<dbReference type="Pfam" id="PF00563">
    <property type="entry name" value="EAL"/>
    <property type="match status" value="1"/>
</dbReference>
<dbReference type="PROSITE" id="PS50885">
    <property type="entry name" value="HAMP"/>
    <property type="match status" value="1"/>
</dbReference>
<dbReference type="GO" id="GO:0016020">
    <property type="term" value="C:membrane"/>
    <property type="evidence" value="ECO:0007669"/>
    <property type="project" value="InterPro"/>
</dbReference>
<evidence type="ECO:0000313" key="5">
    <source>
        <dbReference type="EMBL" id="ARO87599.1"/>
    </source>
</evidence>
<dbReference type="InterPro" id="IPR042461">
    <property type="entry name" value="LapD_MoxY_peri_C"/>
</dbReference>
<feature type="transmembrane region" description="Helical" evidence="1">
    <location>
        <begin position="150"/>
        <end position="169"/>
    </location>
</feature>
<dbReference type="PROSITE" id="PS50887">
    <property type="entry name" value="GGDEF"/>
    <property type="match status" value="1"/>
</dbReference>
<name>A0A1W6SP67_9PROT</name>
<dbReference type="PANTHER" id="PTHR33121:SF23">
    <property type="entry name" value="CYCLIC DI-GMP PHOSPHODIESTERASE PDEB"/>
    <property type="match status" value="1"/>
</dbReference>
<dbReference type="Gene3D" id="3.30.110.200">
    <property type="match status" value="1"/>
</dbReference>
<dbReference type="InterPro" id="IPR035919">
    <property type="entry name" value="EAL_sf"/>
</dbReference>
<dbReference type="RefSeq" id="WP_004179905.1">
    <property type="nucleotide sequence ID" value="NZ_CP021106.3"/>
</dbReference>
<accession>A0A1W6SP67</accession>
<dbReference type="SMART" id="SM00304">
    <property type="entry name" value="HAMP"/>
    <property type="match status" value="1"/>
</dbReference>
<dbReference type="Gene3D" id="3.20.20.450">
    <property type="entry name" value="EAL domain"/>
    <property type="match status" value="1"/>
</dbReference>
<dbReference type="OrthoDB" id="5894408at2"/>
<sequence>MSLFRQLWLAVILVTLTSFIGSFAVSMQSTRSYLEQQLHRKNVDSANSLALSISQLSKDPTTIGLQISALFDSGQYETISITSPDGTVVAERAQDRVDTAVPGWFIDLFPIQAVAGRAQISNSWMQFGVVKVVSQTHLAHQALWEQTETLIIWFLIAGALSGLIGMLILHRIKRPLAAMVAQAEAITERRFLTISEPRIPELRSVARAINDLVRRLHNRFIEETSRLEALHKQIHHDPVTGLANRDYFMSHLRSILPPVNEAAAGNAQSGILLIIRLNDLAEINRRLGHTGTNNLLCQVGSLIGNIASETPDRLAARLNGSDFGLIIPNVDHAGQFANQLTLELTALPSQTDGEVADFCHIGAIRYQHGDKPDELLARADTALATAERQGVNAWHVITGQSSSNSSLVAAANIGDWRHIIDDALNEDRFKLVLHPVVDPAGIQLHQEAVIRLQTQRDGKWLAAGNFIAIAARLNLTGPVDLNVVRHALEPLQSQAGELAVNLSVETITDWGFRNKLAQLLGQYPQLCRRLWLEVPEYGAFRELEAFRDFCRTFKGLGCRIGIEHFGHHFGEFQKLTDLGLDYLKIDPSFVRGIHQKKNNQKFLRGLCSLAHSIGIIIIAVGVQNEAEQRTLIKLGLDGVTGPGVK</sequence>
<dbReference type="PROSITE" id="PS50883">
    <property type="entry name" value="EAL"/>
    <property type="match status" value="1"/>
</dbReference>
<dbReference type="SUPFAM" id="SSF55073">
    <property type="entry name" value="Nucleotide cyclase"/>
    <property type="match status" value="1"/>
</dbReference>
<dbReference type="InterPro" id="IPR050706">
    <property type="entry name" value="Cyclic-di-GMP_PDE-like"/>
</dbReference>
<dbReference type="InterPro" id="IPR003660">
    <property type="entry name" value="HAMP_dom"/>
</dbReference>
<keyword evidence="1" id="KW-0472">Membrane</keyword>
<keyword evidence="6" id="KW-1185">Reference proteome</keyword>
<dbReference type="InterPro" id="IPR032244">
    <property type="entry name" value="LapD_MoxY_N"/>
</dbReference>
<feature type="domain" description="HAMP" evidence="3">
    <location>
        <begin position="170"/>
        <end position="221"/>
    </location>
</feature>
<dbReference type="eggNOG" id="COG5001">
    <property type="taxonomic scope" value="Bacteria"/>
</dbReference>
<dbReference type="InterPro" id="IPR000160">
    <property type="entry name" value="GGDEF_dom"/>
</dbReference>
<dbReference type="PANTHER" id="PTHR33121">
    <property type="entry name" value="CYCLIC DI-GMP PHOSPHODIESTERASE PDEF"/>
    <property type="match status" value="1"/>
</dbReference>
<dbReference type="SUPFAM" id="SSF141868">
    <property type="entry name" value="EAL domain-like"/>
    <property type="match status" value="1"/>
</dbReference>
<dbReference type="Proteomes" id="UP000012179">
    <property type="component" value="Chromosome"/>
</dbReference>
<feature type="domain" description="GGDEF" evidence="4">
    <location>
        <begin position="268"/>
        <end position="399"/>
    </location>
</feature>
<evidence type="ECO:0000313" key="6">
    <source>
        <dbReference type="Proteomes" id="UP000012179"/>
    </source>
</evidence>
<dbReference type="AlphaFoldDB" id="A0A1W6SP67"/>
<dbReference type="GO" id="GO:0071111">
    <property type="term" value="F:cyclic-guanylate-specific phosphodiesterase activity"/>
    <property type="evidence" value="ECO:0007669"/>
    <property type="project" value="InterPro"/>
</dbReference>
<evidence type="ECO:0000259" key="3">
    <source>
        <dbReference type="PROSITE" id="PS50885"/>
    </source>
</evidence>
<dbReference type="EMBL" id="CP021106">
    <property type="protein sequence ID" value="ARO87599.1"/>
    <property type="molecule type" value="Genomic_DNA"/>
</dbReference>
<dbReference type="Pfam" id="PF16448">
    <property type="entry name" value="LapD_MoxY_N"/>
    <property type="match status" value="1"/>
</dbReference>
<evidence type="ECO:0000256" key="1">
    <source>
        <dbReference type="SAM" id="Phobius"/>
    </source>
</evidence>
<feature type="domain" description="EAL" evidence="2">
    <location>
        <begin position="413"/>
        <end position="645"/>
    </location>
</feature>
<dbReference type="SMART" id="SM00267">
    <property type="entry name" value="GGDEF"/>
    <property type="match status" value="1"/>
</dbReference>
<keyword evidence="1" id="KW-0812">Transmembrane</keyword>
<dbReference type="InterPro" id="IPR043128">
    <property type="entry name" value="Rev_trsase/Diguanyl_cyclase"/>
</dbReference>
<dbReference type="NCBIfam" id="TIGR00254">
    <property type="entry name" value="GGDEF"/>
    <property type="match status" value="1"/>
</dbReference>
<dbReference type="GO" id="GO:0007165">
    <property type="term" value="P:signal transduction"/>
    <property type="evidence" value="ECO:0007669"/>
    <property type="project" value="InterPro"/>
</dbReference>
<reference evidence="5 6" key="1">
    <citation type="journal article" date="2015" name="Int. J. Syst. Evol. Microbiol.">
        <title>Nitrosospira lacus sp. nov., a psychrotolerant, ammonia-oxidizing bacterium from sandy lake sediment.</title>
        <authorList>
            <person name="Urakawa H."/>
            <person name="Garcia J.C."/>
            <person name="Nielsen J.L."/>
            <person name="Le V.Q."/>
            <person name="Kozlowski J.A."/>
            <person name="Stein L.Y."/>
            <person name="Lim C.K."/>
            <person name="Pommerening-Roser A."/>
            <person name="Martens-Habbena W."/>
            <person name="Stahl D.A."/>
            <person name="Klotz M.G."/>
        </authorList>
    </citation>
    <scope>NUCLEOTIDE SEQUENCE [LARGE SCALE GENOMIC DNA]</scope>
    <source>
        <strain evidence="5 6">APG3</strain>
    </source>
</reference>
<dbReference type="Gene3D" id="3.30.70.270">
    <property type="match status" value="1"/>
</dbReference>
<dbReference type="CDD" id="cd01949">
    <property type="entry name" value="GGDEF"/>
    <property type="match status" value="1"/>
</dbReference>
<dbReference type="CDD" id="cd01948">
    <property type="entry name" value="EAL"/>
    <property type="match status" value="1"/>
</dbReference>
<dbReference type="Pfam" id="PF00990">
    <property type="entry name" value="GGDEF"/>
    <property type="match status" value="1"/>
</dbReference>
<dbReference type="InterPro" id="IPR029787">
    <property type="entry name" value="Nucleotide_cyclase"/>
</dbReference>
<evidence type="ECO:0000259" key="2">
    <source>
        <dbReference type="PROSITE" id="PS50883"/>
    </source>
</evidence>
<dbReference type="InterPro" id="IPR001633">
    <property type="entry name" value="EAL_dom"/>
</dbReference>
<dbReference type="SMART" id="SM00052">
    <property type="entry name" value="EAL"/>
    <property type="match status" value="1"/>
</dbReference>
<proteinExistence type="predicted"/>
<protein>
    <submittedName>
        <fullName evidence="5">GGDEF domain-containing protein</fullName>
    </submittedName>
</protein>
<keyword evidence="1" id="KW-1133">Transmembrane helix</keyword>
<gene>
    <name evidence="5" type="ORF">EBAPG3_007340</name>
</gene>
<evidence type="ECO:0000259" key="4">
    <source>
        <dbReference type="PROSITE" id="PS50887"/>
    </source>
</evidence>